<sequence length="278" mass="29901">MLALAAATALTLSCAPAPENARDTTELEGPRYISLNPCVDAMLVNVAAPHQVLAISHYSHDPASSSLEPDVASQFASTGGSVEELLVRDPDVVLASTFLSPATRQAMQELGLMFRTFSSPTSVGESQEQIRYLGELVYRSEEAAELILDIDRAIARNSPPADHRAISTVLWQPGEIVPGEQALISQLMRKAGFSSHSEALGMGQADYLPLEFLLANPPELLLIAGEARGQAHPALESLENTRVETLDPALLYCGGPTIIKAMERLAEIREEMRRGDAS</sequence>
<dbReference type="GO" id="GO:0071281">
    <property type="term" value="P:cellular response to iron ion"/>
    <property type="evidence" value="ECO:0007669"/>
    <property type="project" value="TreeGrafter"/>
</dbReference>
<dbReference type="InterPro" id="IPR050902">
    <property type="entry name" value="ABC_Transporter_SBP"/>
</dbReference>
<feature type="chain" id="PRO_5033055230" evidence="1">
    <location>
        <begin position="22"/>
        <end position="278"/>
    </location>
</feature>
<keyword evidence="4" id="KW-1185">Reference proteome</keyword>
<feature type="domain" description="Fe/B12 periplasmic-binding" evidence="2">
    <location>
        <begin position="31"/>
        <end position="276"/>
    </location>
</feature>
<evidence type="ECO:0000313" key="4">
    <source>
        <dbReference type="Proteomes" id="UP000546031"/>
    </source>
</evidence>
<dbReference type="SUPFAM" id="SSF53807">
    <property type="entry name" value="Helical backbone' metal receptor"/>
    <property type="match status" value="1"/>
</dbReference>
<dbReference type="Proteomes" id="UP000546031">
    <property type="component" value="Unassembled WGS sequence"/>
</dbReference>
<reference evidence="3 4" key="1">
    <citation type="submission" date="2020-06" db="EMBL/GenBank/DDBJ databases">
        <title>Altererythrobacter lutimaris sp. nov., a marine bacterium isolated from a tidal flat.</title>
        <authorList>
            <person name="Kim D."/>
            <person name="Yoo Y."/>
            <person name="Kim J.-J."/>
        </authorList>
    </citation>
    <scope>NUCLEOTIDE SEQUENCE [LARGE SCALE GENOMIC DNA]</scope>
    <source>
        <strain evidence="3 4">JGD-16</strain>
    </source>
</reference>
<dbReference type="PROSITE" id="PS50983">
    <property type="entry name" value="FE_B12_PBP"/>
    <property type="match status" value="1"/>
</dbReference>
<keyword evidence="1" id="KW-0732">Signal</keyword>
<organism evidence="3 4">
    <name type="scientific">Altererythrobacter lutimaris</name>
    <dbReference type="NCBI Taxonomy" id="2743979"/>
    <lineage>
        <taxon>Bacteria</taxon>
        <taxon>Pseudomonadati</taxon>
        <taxon>Pseudomonadota</taxon>
        <taxon>Alphaproteobacteria</taxon>
        <taxon>Sphingomonadales</taxon>
        <taxon>Erythrobacteraceae</taxon>
        <taxon>Altererythrobacter</taxon>
    </lineage>
</organism>
<dbReference type="PANTHER" id="PTHR30535:SF34">
    <property type="entry name" value="MOLYBDATE-BINDING PROTEIN MOLA"/>
    <property type="match status" value="1"/>
</dbReference>
<dbReference type="PANTHER" id="PTHR30535">
    <property type="entry name" value="VITAMIN B12-BINDING PROTEIN"/>
    <property type="match status" value="1"/>
</dbReference>
<evidence type="ECO:0000259" key="2">
    <source>
        <dbReference type="PROSITE" id="PS50983"/>
    </source>
</evidence>
<dbReference type="InterPro" id="IPR002491">
    <property type="entry name" value="ABC_transptr_periplasmic_BD"/>
</dbReference>
<evidence type="ECO:0000256" key="1">
    <source>
        <dbReference type="SAM" id="SignalP"/>
    </source>
</evidence>
<proteinExistence type="predicted"/>
<dbReference type="EMBL" id="JABWTA010000001">
    <property type="protein sequence ID" value="NVE94119.1"/>
    <property type="molecule type" value="Genomic_DNA"/>
</dbReference>
<dbReference type="Pfam" id="PF01497">
    <property type="entry name" value="Peripla_BP_2"/>
    <property type="match status" value="1"/>
</dbReference>
<protein>
    <submittedName>
        <fullName evidence="3">ABC transporter substrate-binding protein</fullName>
    </submittedName>
</protein>
<comment type="caution">
    <text evidence="3">The sequence shown here is derived from an EMBL/GenBank/DDBJ whole genome shotgun (WGS) entry which is preliminary data.</text>
</comment>
<evidence type="ECO:0000313" key="3">
    <source>
        <dbReference type="EMBL" id="NVE94119.1"/>
    </source>
</evidence>
<dbReference type="Gene3D" id="3.40.50.1980">
    <property type="entry name" value="Nitrogenase molybdenum iron protein domain"/>
    <property type="match status" value="2"/>
</dbReference>
<gene>
    <name evidence="3" type="ORF">HUO12_04320</name>
</gene>
<dbReference type="AlphaFoldDB" id="A0A850H8K6"/>
<feature type="signal peptide" evidence="1">
    <location>
        <begin position="1"/>
        <end position="21"/>
    </location>
</feature>
<name>A0A850H8K6_9SPHN</name>
<accession>A0A850H8K6</accession>